<reference evidence="2 3" key="1">
    <citation type="submission" date="2017-04" db="EMBL/GenBank/DDBJ databases">
        <title>Whole genome sequence of Bdellovibrio bacteriovorus strain SSB218315.</title>
        <authorList>
            <person name="Oyedara O."/>
            <person name="Rodriguez-Perez M.A."/>
        </authorList>
    </citation>
    <scope>NUCLEOTIDE SEQUENCE [LARGE SCALE GENOMIC DNA]</scope>
    <source>
        <strain evidence="2 3">SSB218315</strain>
    </source>
</reference>
<sequence length="290" mass="32938">MSNQLMALGSFLFLFLHAFLVAQPASAAEVVQVGLIEDVLRDYKLFLQERDPVKITKFDGKHSRRDVVEVVLFMQALRHGKFAGQVQLVGLPSTGRLLEQLRKGKVAALANSAWAESVPDSEVLKTEPLIRDGEFVVGIYTRPGHQKLLNAKLPEHFPNFSAVTNPDWGPDVKALHNLNVGKVFEVGHWELMTKMVSSGRVDFTLAPFRNTLDKTFTVGKEIYVPVRNYKVNLKGTRHWMTSKKYPGGMELHQALEKGRHFLDQEGILHRAYRESGFFQEDVKDWMLLNR</sequence>
<evidence type="ECO:0000256" key="1">
    <source>
        <dbReference type="SAM" id="SignalP"/>
    </source>
</evidence>
<keyword evidence="1" id="KW-0732">Signal</keyword>
<feature type="chain" id="PRO_5013255480" description="Solute-binding protein family 3/N-terminal domain-containing protein" evidence="1">
    <location>
        <begin position="28"/>
        <end position="290"/>
    </location>
</feature>
<evidence type="ECO:0008006" key="4">
    <source>
        <dbReference type="Google" id="ProtNLM"/>
    </source>
</evidence>
<dbReference type="EMBL" id="CP020946">
    <property type="protein sequence ID" value="ASD62227.1"/>
    <property type="molecule type" value="Genomic_DNA"/>
</dbReference>
<organism evidence="2 3">
    <name type="scientific">Bdellovibrio bacteriovorus</name>
    <dbReference type="NCBI Taxonomy" id="959"/>
    <lineage>
        <taxon>Bacteria</taxon>
        <taxon>Pseudomonadati</taxon>
        <taxon>Bdellovibrionota</taxon>
        <taxon>Bdellovibrionia</taxon>
        <taxon>Bdellovibrionales</taxon>
        <taxon>Pseudobdellovibrionaceae</taxon>
        <taxon>Bdellovibrio</taxon>
    </lineage>
</organism>
<dbReference type="RefSeq" id="WP_088563882.1">
    <property type="nucleotide sequence ID" value="NZ_CP020946.1"/>
</dbReference>
<evidence type="ECO:0000313" key="2">
    <source>
        <dbReference type="EMBL" id="ASD62227.1"/>
    </source>
</evidence>
<dbReference type="AlphaFoldDB" id="A0A1Z3N4C1"/>
<protein>
    <recommendedName>
        <fullName evidence="4">Solute-binding protein family 3/N-terminal domain-containing protein</fullName>
    </recommendedName>
</protein>
<evidence type="ECO:0000313" key="3">
    <source>
        <dbReference type="Proteomes" id="UP000197003"/>
    </source>
</evidence>
<gene>
    <name evidence="2" type="ORF">B9G79_00925</name>
</gene>
<name>A0A1Z3N4C1_BDEBC</name>
<feature type="signal peptide" evidence="1">
    <location>
        <begin position="1"/>
        <end position="27"/>
    </location>
</feature>
<dbReference type="Proteomes" id="UP000197003">
    <property type="component" value="Chromosome"/>
</dbReference>
<proteinExistence type="predicted"/>
<accession>A0A1Z3N4C1</accession>